<dbReference type="HOGENOM" id="CLU_2823296_0_0_4"/>
<dbReference type="KEGG" id="cvi:CV_0078"/>
<reference evidence="1 2" key="1">
    <citation type="journal article" date="2003" name="Proc. Natl. Acad. Sci. U.S.A.">
        <title>The complete genome sequence of Chromobacterium violaceum reveals remarkable and exploitable bacterial adaptability.</title>
        <authorList>
            <person name="Vasconcelos A.T.R."/>
            <person name="de Almeida D.F."/>
            <person name="Almeida F.C."/>
            <person name="de Almeida L.G.P."/>
            <person name="de Almeida R."/>
            <person name="Goncalves J.A.A."/>
            <person name="Andrade E.M."/>
            <person name="Antonio R.V."/>
            <person name="Araripe J."/>
            <person name="de Araujo M.F.F."/>
            <person name="Filho S.A."/>
            <person name="Azevedo V."/>
            <person name="Batista A.J."/>
            <person name="Bataus L.A.M."/>
            <person name="Batista J.S."/>
            <person name="Belo A."/>
            <person name="vander Berg C."/>
            <person name="Blamey J."/>
            <person name="Bogo M."/>
            <person name="Bonato S."/>
            <person name="Bordignon J."/>
            <person name="Brito C.A."/>
            <person name="Brocchi M."/>
            <person name="Burity H.A."/>
            <person name="Camargo A.A."/>
            <person name="Cardoso D.D.P."/>
            <person name="Carneiro N.P."/>
            <person name="Carraro D.M."/>
            <person name="Carvalho C.M.B."/>
            <person name="Cascardo J.C.M."/>
            <person name="Cavada B.S."/>
            <person name="Chueire L.M.O."/>
            <person name="Pasa T.B.C."/>
            <person name="Duran N."/>
            <person name="Fagundes N."/>
            <person name="Falcao C.L."/>
            <person name="Fantinatti F."/>
            <person name="Farias I.P."/>
            <person name="Felipe M.S.S."/>
            <person name="Ferrari L.P."/>
            <person name="Ferro J.A."/>
            <person name="Ferro M.I.T."/>
            <person name="Franco G.R."/>
            <person name="Freitas N.S.A."/>
            <person name="Furlan L.R."/>
            <person name="Gazzinelli R.T."/>
            <person name="Gomes E.A."/>
            <person name="Goncalves P.R."/>
            <person name="Grangeiro T.B."/>
            <person name="Grattapaglia D."/>
            <person name="Grisard E.C."/>
            <person name="Guimaraes C.T."/>
            <person name="Hanna E.S."/>
            <person name="Hungria M."/>
            <person name="Jardim S.N."/>
            <person name="Laurino J."/>
            <person name="Leoi L.C.T."/>
            <person name="Fassarella L."/>
            <person name="Lima A."/>
            <person name="Loureiro M.F."/>
            <person name="Lyra M.C.P."/>
            <person name="Macedo M."/>
            <person name="Madeira H.M.F."/>
            <person name="Manfio G.P."/>
            <person name="Maranhao A.Q."/>
            <person name="Martins W.S."/>
            <person name="di Mauro S.M.Z."/>
            <person name="de Medeiros S.R.B."/>
            <person name="Meissner R.D.V."/>
            <person name="Menck C.F.M."/>
            <person name="Moreira M.A.M."/>
            <person name="Nascimento F.F."/>
            <person name="Nicolas M.F."/>
            <person name="Oliveira J.G."/>
            <person name="Oliveira S.C."/>
            <person name="Paixao R.F.C."/>
            <person name="Parente J.A."/>
            <person name="Pedrosa F.O."/>
            <person name="Pena S.J.D."/>
            <person name="Perreira J.O."/>
            <person name="Perreira M."/>
            <person name="Pinto L.S.R.C."/>
            <person name="Pinto L.S."/>
            <person name="Porto J.I.R."/>
            <person name="Potrich D.P."/>
            <person name="Neto C.E.R."/>
            <person name="Reis A.M.M."/>
            <person name="Rigo L.U."/>
            <person name="Rondinelli E."/>
            <person name="dos Santos E.B.P."/>
            <person name="Santos F.R."/>
            <person name="Schneider M.P.C."/>
            <person name="Seuanez H.N."/>
            <person name="Silva A.M.R."/>
            <person name="da Silva A.L.C."/>
            <person name="Silva D.W."/>
            <person name="Silva R."/>
            <person name="Simoes I.C."/>
            <person name="Simon D."/>
            <person name="Soares C.M.A."/>
            <person name="Soares R.B.A."/>
            <person name="Souza E.M."/>
            <person name="Souza K.R.L."/>
            <person name="Souza R.C."/>
            <person name="Steffens M.B.R."/>
            <person name="Steindel M."/>
            <person name="Teixeira S.R."/>
            <person name="Urmenyi T."/>
            <person name="Vettore A."/>
            <person name="Wassem R."/>
            <person name="Zaha A."/>
            <person name="Simpson A.J.G."/>
        </authorList>
    </citation>
    <scope>NUCLEOTIDE SEQUENCE [LARGE SCALE GENOMIC DNA]</scope>
    <source>
        <strain evidence="2">ATCC 12472 / DSM 30191 / JCM 1249 / NBRC 12614 / NCIMB 9131 / NCTC 9757</strain>
    </source>
</reference>
<dbReference type="EMBL" id="AE016825">
    <property type="protein sequence ID" value="AAQ57757.1"/>
    <property type="molecule type" value="Genomic_DNA"/>
</dbReference>
<dbReference type="Proteomes" id="UP000001424">
    <property type="component" value="Chromosome"/>
</dbReference>
<accession>Q7P1Y4</accession>
<keyword evidence="2" id="KW-1185">Reference proteome</keyword>
<gene>
    <name evidence="1" type="ordered locus">CV_0078</name>
</gene>
<sequence length="66" mass="7218">MFITVFALRGRKSVPSLSHGCNTAARNENGIKTCQRQIVCPSGSYSENSQAASAFVNPLMTIVFFY</sequence>
<evidence type="ECO:0000313" key="1">
    <source>
        <dbReference type="EMBL" id="AAQ57757.1"/>
    </source>
</evidence>
<organism evidence="1 2">
    <name type="scientific">Chromobacterium violaceum (strain ATCC 12472 / DSM 30191 / JCM 1249 / CCUG 213 / NBRC 12614 / NCIMB 9131 / NCTC 9757 / MK)</name>
    <dbReference type="NCBI Taxonomy" id="243365"/>
    <lineage>
        <taxon>Bacteria</taxon>
        <taxon>Pseudomonadati</taxon>
        <taxon>Pseudomonadota</taxon>
        <taxon>Betaproteobacteria</taxon>
        <taxon>Neisseriales</taxon>
        <taxon>Chromobacteriaceae</taxon>
        <taxon>Chromobacterium</taxon>
    </lineage>
</organism>
<name>Q7P1Y4_CHRVO</name>
<dbReference type="STRING" id="243365.CV_0078"/>
<evidence type="ECO:0000313" key="2">
    <source>
        <dbReference type="Proteomes" id="UP000001424"/>
    </source>
</evidence>
<protein>
    <submittedName>
        <fullName evidence="1">Uncharacterized protein</fullName>
    </submittedName>
</protein>
<dbReference type="AlphaFoldDB" id="Q7P1Y4"/>
<proteinExistence type="predicted"/>